<keyword evidence="2" id="KW-1133">Transmembrane helix</keyword>
<protein>
    <submittedName>
        <fullName evidence="3">Uncharacterized protein</fullName>
    </submittedName>
</protein>
<feature type="compositionally biased region" description="Polar residues" evidence="1">
    <location>
        <begin position="306"/>
        <end position="343"/>
    </location>
</feature>
<reference evidence="3 4" key="1">
    <citation type="submission" date="2021-12" db="EMBL/GenBank/DDBJ databases">
        <title>High titer production of polyol ester of fatty acids by Rhodotorula paludigena BS15 towards product separation-free biomass refinery.</title>
        <authorList>
            <person name="Mano J."/>
            <person name="Ono H."/>
            <person name="Tanaka T."/>
            <person name="Naito K."/>
            <person name="Sushida H."/>
            <person name="Ike M."/>
            <person name="Tokuyasu K."/>
            <person name="Kitaoka M."/>
        </authorList>
    </citation>
    <scope>NUCLEOTIDE SEQUENCE [LARGE SCALE GENOMIC DNA]</scope>
    <source>
        <strain evidence="3 4">BS15</strain>
    </source>
</reference>
<feature type="transmembrane region" description="Helical" evidence="2">
    <location>
        <begin position="145"/>
        <end position="173"/>
    </location>
</feature>
<proteinExistence type="predicted"/>
<gene>
    <name evidence="3" type="ORF">Rhopal_004622-T1</name>
</gene>
<keyword evidence="2" id="KW-0812">Transmembrane</keyword>
<feature type="region of interest" description="Disordered" evidence="1">
    <location>
        <begin position="306"/>
        <end position="344"/>
    </location>
</feature>
<feature type="transmembrane region" description="Helical" evidence="2">
    <location>
        <begin position="62"/>
        <end position="82"/>
    </location>
</feature>
<keyword evidence="4" id="KW-1185">Reference proteome</keyword>
<dbReference type="EMBL" id="BQKY01000009">
    <property type="protein sequence ID" value="GJN91599.1"/>
    <property type="molecule type" value="Genomic_DNA"/>
</dbReference>
<evidence type="ECO:0000313" key="3">
    <source>
        <dbReference type="EMBL" id="GJN91599.1"/>
    </source>
</evidence>
<evidence type="ECO:0000256" key="2">
    <source>
        <dbReference type="SAM" id="Phobius"/>
    </source>
</evidence>
<feature type="transmembrane region" description="Helical" evidence="2">
    <location>
        <begin position="6"/>
        <end position="28"/>
    </location>
</feature>
<dbReference type="AlphaFoldDB" id="A0AAV5GM75"/>
<dbReference type="Proteomes" id="UP001342314">
    <property type="component" value="Unassembled WGS sequence"/>
</dbReference>
<name>A0AAV5GM75_9BASI</name>
<comment type="caution">
    <text evidence="3">The sequence shown here is derived from an EMBL/GenBank/DDBJ whole genome shotgun (WGS) entry which is preliminary data.</text>
</comment>
<evidence type="ECO:0000313" key="4">
    <source>
        <dbReference type="Proteomes" id="UP001342314"/>
    </source>
</evidence>
<accession>A0AAV5GM75</accession>
<keyword evidence="2" id="KW-0472">Membrane</keyword>
<evidence type="ECO:0000256" key="1">
    <source>
        <dbReference type="SAM" id="MobiDB-lite"/>
    </source>
</evidence>
<sequence length="379" mass="43157">MSAYTPQILVGSLFGFITLGIAYVTLLVQSTKSLVAKLKRREKPWWDTATRRFRSFGFLQDFVLLTIFILVATTAWGATMLSKLAKNPDEAPLSAVHEWDSVAFLLGMLSSLIFCAARLPEFAVGFIRDSHQLEPEQGMRENDPLFAFMIIENAGSALSIVVDISLILCIRLWRRRFYRDDNPNWLTKKREREEQDQATERLKSEIEERREEGLLLDILGDVDVYRRTKNPSLSLEAPSVWERVFGNPDIEAYKERAVVARNFEEEQGSPYIHELLRRIEQRDPPYDEGVLTIARQALNNQRELPTLTFTPSSSAPSYQPLSASSSCSDEKPSASTPSVNWDSWSKWRAPSSVNLVAESRPRIEERMVVVNVQANSIAR</sequence>
<organism evidence="3 4">
    <name type="scientific">Rhodotorula paludigena</name>
    <dbReference type="NCBI Taxonomy" id="86838"/>
    <lineage>
        <taxon>Eukaryota</taxon>
        <taxon>Fungi</taxon>
        <taxon>Dikarya</taxon>
        <taxon>Basidiomycota</taxon>
        <taxon>Pucciniomycotina</taxon>
        <taxon>Microbotryomycetes</taxon>
        <taxon>Sporidiobolales</taxon>
        <taxon>Sporidiobolaceae</taxon>
        <taxon>Rhodotorula</taxon>
    </lineage>
</organism>